<keyword evidence="2 11" id="KW-0813">Transport</keyword>
<dbReference type="GO" id="GO:0006826">
    <property type="term" value="P:iron ion transport"/>
    <property type="evidence" value="ECO:0007669"/>
    <property type="project" value="UniProtKB-KW"/>
</dbReference>
<feature type="chain" id="PRO_5013834922" evidence="13">
    <location>
        <begin position="30"/>
        <end position="752"/>
    </location>
</feature>
<dbReference type="InterPro" id="IPR036942">
    <property type="entry name" value="Beta-barrel_TonB_sf"/>
</dbReference>
<dbReference type="SUPFAM" id="SSF56935">
    <property type="entry name" value="Porins"/>
    <property type="match status" value="1"/>
</dbReference>
<keyword evidence="6" id="KW-0408">Iron</keyword>
<dbReference type="PANTHER" id="PTHR32552:SF81">
    <property type="entry name" value="TONB-DEPENDENT OUTER MEMBRANE RECEPTOR"/>
    <property type="match status" value="1"/>
</dbReference>
<evidence type="ECO:0000313" key="16">
    <source>
        <dbReference type="EMBL" id="PHZ84647.1"/>
    </source>
</evidence>
<dbReference type="Gene3D" id="2.40.170.20">
    <property type="entry name" value="TonB-dependent receptor, beta-barrel domain"/>
    <property type="match status" value="1"/>
</dbReference>
<evidence type="ECO:0000256" key="3">
    <source>
        <dbReference type="ARBA" id="ARBA00022452"/>
    </source>
</evidence>
<proteinExistence type="inferred from homology"/>
<dbReference type="PANTHER" id="PTHR32552">
    <property type="entry name" value="FERRICHROME IRON RECEPTOR-RELATED"/>
    <property type="match status" value="1"/>
</dbReference>
<dbReference type="Pfam" id="PF07715">
    <property type="entry name" value="Plug"/>
    <property type="match status" value="1"/>
</dbReference>
<dbReference type="OrthoDB" id="127311at2"/>
<evidence type="ECO:0000256" key="8">
    <source>
        <dbReference type="ARBA" id="ARBA00023077"/>
    </source>
</evidence>
<dbReference type="InterPro" id="IPR012910">
    <property type="entry name" value="Plug_dom"/>
</dbReference>
<keyword evidence="16" id="KW-0675">Receptor</keyword>
<evidence type="ECO:0000256" key="2">
    <source>
        <dbReference type="ARBA" id="ARBA00022448"/>
    </source>
</evidence>
<dbReference type="FunCoup" id="A0A2G4YQT2">
    <property type="interactions" value="5"/>
</dbReference>
<evidence type="ECO:0000256" key="10">
    <source>
        <dbReference type="ARBA" id="ARBA00023237"/>
    </source>
</evidence>
<dbReference type="InterPro" id="IPR000531">
    <property type="entry name" value="Beta-barrel_TonB"/>
</dbReference>
<keyword evidence="7" id="KW-0406">Ion transport</keyword>
<dbReference type="EMBL" id="PDEM01000024">
    <property type="protein sequence ID" value="PHZ84647.1"/>
    <property type="molecule type" value="Genomic_DNA"/>
</dbReference>
<evidence type="ECO:0000259" key="14">
    <source>
        <dbReference type="Pfam" id="PF00593"/>
    </source>
</evidence>
<organism evidence="16 17">
    <name type="scientific">Paremcibacter congregatus</name>
    <dbReference type="NCBI Taxonomy" id="2043170"/>
    <lineage>
        <taxon>Bacteria</taxon>
        <taxon>Pseudomonadati</taxon>
        <taxon>Pseudomonadota</taxon>
        <taxon>Alphaproteobacteria</taxon>
        <taxon>Emcibacterales</taxon>
        <taxon>Emcibacteraceae</taxon>
        <taxon>Paremcibacter</taxon>
    </lineage>
</organism>
<sequence length="752" mass="81969">MISTPQLFKGLSVSALALASALTFTTAQAAEDSAMILEEIVVTAQKRSQNLQDVPSSVATLGGEKMDVLKGAGADIKFMSARVPSLYIETSFGRTFPRFYIRGLGNSDFDLNASQPVSLIYDEVVLENPILKGAPIFDMDRVEVLRGPQGTLFGRNTIAGIIKLESKKPTQETNGYVRASLGNFGAVELEAAAGGALVEDKLAVRISGMYQRQGDWVDNTLSSPEKDLEDFVEAAARLQLLLTPSDATSFLLNGHIRSMDGTATVFRANIIEPGRGGFIQNFSRERVHLDGRNEQALDAHGVNLKIVHDFDFMTFTSVTGYEHGKVFSRGDVDGGFGGVFDGQFPSGPGFIPFASESAGEIPGLDQWTQEIRFSSNDNEMINYQVGAFYFSEDLTINNYSYNSYTGGTQNGFAVQKQDIKAFALFGNIDVNATEDLKITAGLRYSDDKKDFTATRSQSPFGAPNVTVNNNTKEDNLSWDLSAIYTANEDINVFARVAKGFRAPSIQGRIVFGDASSVASSETAYSYEMGIKADVLEGRGRVNATTYYYNVNDMQLTAVGGTSNVTKLINADKVEGYGFEADMEFLVTDNLATTLGLSYNKTQIKDNALFIVPGGSGPTTLDPTGPSIPGPFGPQATVSLDGNPLPNSPEWVLNFTARYSVPVEGGEFFAYTDWAYRSSINFFLYESVEFKDNFLLEGGLKAGYVHGDNEWQVALYVRNITNDLSLTGAIDFNNFTGFVNEPRKWGIEAKYNF</sequence>
<evidence type="ECO:0000256" key="11">
    <source>
        <dbReference type="PROSITE-ProRule" id="PRU01360"/>
    </source>
</evidence>
<comment type="similarity">
    <text evidence="11 12">Belongs to the TonB-dependent receptor family.</text>
</comment>
<evidence type="ECO:0000256" key="7">
    <source>
        <dbReference type="ARBA" id="ARBA00023065"/>
    </source>
</evidence>
<feature type="domain" description="TonB-dependent receptor plug" evidence="15">
    <location>
        <begin position="51"/>
        <end position="161"/>
    </location>
</feature>
<evidence type="ECO:0000256" key="6">
    <source>
        <dbReference type="ARBA" id="ARBA00023004"/>
    </source>
</evidence>
<keyword evidence="4" id="KW-0410">Iron transport</keyword>
<gene>
    <name evidence="16" type="ORF">CRD36_11795</name>
</gene>
<evidence type="ECO:0000313" key="17">
    <source>
        <dbReference type="Proteomes" id="UP000229730"/>
    </source>
</evidence>
<keyword evidence="8 12" id="KW-0798">TonB box</keyword>
<comment type="subcellular location">
    <subcellularLocation>
        <location evidence="1 11">Cell outer membrane</location>
        <topology evidence="1 11">Multi-pass membrane protein</topology>
    </subcellularLocation>
</comment>
<dbReference type="AlphaFoldDB" id="A0A2G4YQT2"/>
<name>A0A2G4YQT2_9PROT</name>
<dbReference type="InParanoid" id="A0A2G4YQT2"/>
<keyword evidence="3 11" id="KW-1134">Transmembrane beta strand</keyword>
<evidence type="ECO:0000256" key="4">
    <source>
        <dbReference type="ARBA" id="ARBA00022496"/>
    </source>
</evidence>
<feature type="signal peptide" evidence="13">
    <location>
        <begin position="1"/>
        <end position="29"/>
    </location>
</feature>
<keyword evidence="5 11" id="KW-0812">Transmembrane</keyword>
<evidence type="ECO:0000256" key="9">
    <source>
        <dbReference type="ARBA" id="ARBA00023136"/>
    </source>
</evidence>
<dbReference type="InterPro" id="IPR039426">
    <property type="entry name" value="TonB-dep_rcpt-like"/>
</dbReference>
<dbReference type="Proteomes" id="UP000229730">
    <property type="component" value="Unassembled WGS sequence"/>
</dbReference>
<reference evidence="16 17" key="1">
    <citation type="submission" date="2017-10" db="EMBL/GenBank/DDBJ databases">
        <title>Frigbacter circumglobatus gen. nov. sp. nov., isolated from sediment cultured in situ.</title>
        <authorList>
            <person name="Zhao Z."/>
        </authorList>
    </citation>
    <scope>NUCLEOTIDE SEQUENCE [LARGE SCALE GENOMIC DNA]</scope>
    <source>
        <strain evidence="16 17">ZYL</strain>
    </source>
</reference>
<evidence type="ECO:0000256" key="5">
    <source>
        <dbReference type="ARBA" id="ARBA00022692"/>
    </source>
</evidence>
<dbReference type="PROSITE" id="PS52016">
    <property type="entry name" value="TONB_DEPENDENT_REC_3"/>
    <property type="match status" value="1"/>
</dbReference>
<evidence type="ECO:0000256" key="1">
    <source>
        <dbReference type="ARBA" id="ARBA00004571"/>
    </source>
</evidence>
<keyword evidence="10 11" id="KW-0998">Cell outer membrane</keyword>
<evidence type="ECO:0000256" key="12">
    <source>
        <dbReference type="RuleBase" id="RU003357"/>
    </source>
</evidence>
<keyword evidence="9 11" id="KW-0472">Membrane</keyword>
<keyword evidence="13" id="KW-0732">Signal</keyword>
<feature type="domain" description="TonB-dependent receptor-like beta-barrel" evidence="14">
    <location>
        <begin position="281"/>
        <end position="719"/>
    </location>
</feature>
<accession>A0A2G4YQT2</accession>
<keyword evidence="17" id="KW-1185">Reference proteome</keyword>
<protein>
    <submittedName>
        <fullName evidence="16">TonB-dependent receptor</fullName>
    </submittedName>
</protein>
<evidence type="ECO:0000256" key="13">
    <source>
        <dbReference type="SAM" id="SignalP"/>
    </source>
</evidence>
<dbReference type="GO" id="GO:0009279">
    <property type="term" value="C:cell outer membrane"/>
    <property type="evidence" value="ECO:0007669"/>
    <property type="project" value="UniProtKB-SubCell"/>
</dbReference>
<comment type="caution">
    <text evidence="16">The sequence shown here is derived from an EMBL/GenBank/DDBJ whole genome shotgun (WGS) entry which is preliminary data.</text>
</comment>
<evidence type="ECO:0000259" key="15">
    <source>
        <dbReference type="Pfam" id="PF07715"/>
    </source>
</evidence>
<dbReference type="Pfam" id="PF00593">
    <property type="entry name" value="TonB_dep_Rec_b-barrel"/>
    <property type="match status" value="1"/>
</dbReference>